<dbReference type="RefSeq" id="WP_343974669.1">
    <property type="nucleotide sequence ID" value="NZ_BAAAGK010000127.1"/>
</dbReference>
<dbReference type="Gene3D" id="3.30.370.10">
    <property type="entry name" value="Barstar-like"/>
    <property type="match status" value="1"/>
</dbReference>
<dbReference type="EMBL" id="JBHTEE010000001">
    <property type="protein sequence ID" value="MFC7605502.1"/>
    <property type="molecule type" value="Genomic_DNA"/>
</dbReference>
<keyword evidence="4" id="KW-1185">Reference proteome</keyword>
<comment type="similarity">
    <text evidence="1">Belongs to the barstar family.</text>
</comment>
<evidence type="ECO:0000313" key="3">
    <source>
        <dbReference type="EMBL" id="MFC7605502.1"/>
    </source>
</evidence>
<dbReference type="Pfam" id="PF01337">
    <property type="entry name" value="Barstar"/>
    <property type="match status" value="1"/>
</dbReference>
<reference evidence="4" key="1">
    <citation type="journal article" date="2019" name="Int. J. Syst. Evol. Microbiol.">
        <title>The Global Catalogue of Microorganisms (GCM) 10K type strain sequencing project: providing services to taxonomists for standard genome sequencing and annotation.</title>
        <authorList>
            <consortium name="The Broad Institute Genomics Platform"/>
            <consortium name="The Broad Institute Genome Sequencing Center for Infectious Disease"/>
            <person name="Wu L."/>
            <person name="Ma J."/>
        </authorList>
    </citation>
    <scope>NUCLEOTIDE SEQUENCE [LARGE SCALE GENOMIC DNA]</scope>
    <source>
        <strain evidence="4">JCM 10083</strain>
    </source>
</reference>
<dbReference type="InterPro" id="IPR035905">
    <property type="entry name" value="Barstar-like_sf"/>
</dbReference>
<evidence type="ECO:0000256" key="1">
    <source>
        <dbReference type="ARBA" id="ARBA00006845"/>
    </source>
</evidence>
<comment type="caution">
    <text evidence="3">The sequence shown here is derived from an EMBL/GenBank/DDBJ whole genome shotgun (WGS) entry which is preliminary data.</text>
</comment>
<dbReference type="SUPFAM" id="SSF52038">
    <property type="entry name" value="Barstar-related"/>
    <property type="match status" value="1"/>
</dbReference>
<accession>A0ABW2TAF5</accession>
<proteinExistence type="inferred from homology"/>
<evidence type="ECO:0000313" key="4">
    <source>
        <dbReference type="Proteomes" id="UP001596514"/>
    </source>
</evidence>
<organism evidence="3 4">
    <name type="scientific">Streptosporangium amethystogenes subsp. fukuiense</name>
    <dbReference type="NCBI Taxonomy" id="698418"/>
    <lineage>
        <taxon>Bacteria</taxon>
        <taxon>Bacillati</taxon>
        <taxon>Actinomycetota</taxon>
        <taxon>Actinomycetes</taxon>
        <taxon>Streptosporangiales</taxon>
        <taxon>Streptosporangiaceae</taxon>
        <taxon>Streptosporangium</taxon>
    </lineage>
</organism>
<dbReference type="Proteomes" id="UP001596514">
    <property type="component" value="Unassembled WGS sequence"/>
</dbReference>
<feature type="domain" description="Barstar (barnase inhibitor)" evidence="2">
    <location>
        <begin position="351"/>
        <end position="422"/>
    </location>
</feature>
<gene>
    <name evidence="3" type="ORF">ACFQVD_35910</name>
</gene>
<name>A0ABW2TAF5_9ACTN</name>
<evidence type="ECO:0000259" key="2">
    <source>
        <dbReference type="Pfam" id="PF01337"/>
    </source>
</evidence>
<dbReference type="InterPro" id="IPR000468">
    <property type="entry name" value="Barstar"/>
</dbReference>
<sequence length="452" mass="49197">MAVAIILLIAVDQIGDLRRGGTEAAGGCGETGGPIGHQSKGEVQWLESVAMTIPALPGARWLLLDEYTGEVGEADVVVGVCYEIDGLFVDPLPIPPPETFTLLGCDPAGPLRDVLGHLGTERAWLPSIALFPVHRQRPARCLWDEHGCTCVEELIDVTVVGRRPSATQEGLVDLDLSGYIRLLPEWGLPEDKPDVTGFRLAALDDEKLGECLDVADVFRKRPSPPVRPVTLIGFRPEAPWTGTIEGRKITASIMTLQCDGRTAGGAGLLSATVVTARPSKLGDGLLDITLDGGIEEPTPSGAREIFQTWYDGGPAESNLWARYDRLLQHEWSGLALCHRPQGLPDKPTEATYHLDGRFVTDIDAFYCAIGEAINGPGGYFGWNLDALDDCLRGGWGATSPFRLVWHHSDVARRHLAAGYDRPAHRLRDWGPSIGLDDLLRIFSEHDIEVEFR</sequence>
<protein>
    <submittedName>
        <fullName evidence="3">Barstar family protein</fullName>
    </submittedName>
</protein>